<comment type="caution">
    <text evidence="8">Lacks conserved residue(s) required for the propagation of feature annotation.</text>
</comment>
<comment type="caution">
    <text evidence="10">The sequence shown here is derived from an EMBL/GenBank/DDBJ whole genome shotgun (WGS) entry which is preliminary data.</text>
</comment>
<dbReference type="PIRSF" id="PIRSF002869">
    <property type="entry name" value="MviN"/>
    <property type="match status" value="1"/>
</dbReference>
<keyword evidence="5 8" id="KW-0573">Peptidoglycan synthesis</keyword>
<sequence>METTEKRNSANHMSLSAIWLFGAIVIGRMLGFIRESALAYVFGASPEVDAFIVAQTITFLLFSFLGPAIWNAGIPVLTDLFAKDQSRHRRQYRNTVWSFFHLIVIVTGLFMVIGYFITPALIHLVAPGFDSYRDQMAIHLTRAMLPVILFFGLAGWASLVLQSQNRFGSYAMSYLPNNLISIAGILMSAFTGNILLVAVATMLGIAGQFLVQLPGLFSTKYKLSFNLKNAEFVKIMKLAPSTIFTEMGNQLNTVFDRIFGSGLQAGSIASLGYGQRAFNLVTGVIQMPIIIVLFPKLSAQSATGDNNGFVRLLGKGLGLLSYLMIPAAAGLMMLSVPITQLLFERGAFESSATLVTASIVFFYAISLPFLSWRDLLIRSFYAMKDSKTPVTSTIVMVVANVGLNFLIVPLWGVKALAISSTFGVVVSTLFSYAVIRFRFKMYMAHIRIFYEAIVKSVLATAGMVGVVYLTSEFSGIRFTGREDMSSLRLALSVVMVIALAAISYVAFSFLLRSKENMYCFSVVRGYLDKVLSRLTRKMNILQTKRSGEVEASDH</sequence>
<dbReference type="Proteomes" id="UP000276128">
    <property type="component" value="Unassembled WGS sequence"/>
</dbReference>
<evidence type="ECO:0000256" key="9">
    <source>
        <dbReference type="PIRNR" id="PIRNR002869"/>
    </source>
</evidence>
<keyword evidence="11" id="KW-1185">Reference proteome</keyword>
<evidence type="ECO:0000256" key="5">
    <source>
        <dbReference type="ARBA" id="ARBA00022984"/>
    </source>
</evidence>
<keyword evidence="3 8" id="KW-0812">Transmembrane</keyword>
<feature type="transmembrane region" description="Helical" evidence="8">
    <location>
        <begin position="50"/>
        <end position="74"/>
    </location>
</feature>
<name>A0A3S0BTN5_9BACL</name>
<dbReference type="HAMAP" id="MF_02078">
    <property type="entry name" value="MurJ_MviN"/>
    <property type="match status" value="1"/>
</dbReference>
<keyword evidence="7 8" id="KW-0472">Membrane</keyword>
<dbReference type="EMBL" id="RXHU01000056">
    <property type="protein sequence ID" value="RTE08117.1"/>
    <property type="molecule type" value="Genomic_DNA"/>
</dbReference>
<protein>
    <recommendedName>
        <fullName evidence="8">Probable lipid II flippase MurJ</fullName>
    </recommendedName>
</protein>
<reference evidence="10 11" key="1">
    <citation type="submission" date="2018-12" db="EMBL/GenBank/DDBJ databases">
        <title>Bacillus ochoae sp. nov., Paenibacillus whitsoniae sp. nov., Paenibacillus spiritus sp. nov. Isolated from the Mars Exploration Rover during spacecraft assembly.</title>
        <authorList>
            <person name="Seuylemezian A."/>
            <person name="Vaishampayan P."/>
        </authorList>
    </citation>
    <scope>NUCLEOTIDE SEQUENCE [LARGE SCALE GENOMIC DNA]</scope>
    <source>
        <strain evidence="10 11">MER 54</strain>
    </source>
</reference>
<dbReference type="GO" id="GO:0034204">
    <property type="term" value="P:lipid translocation"/>
    <property type="evidence" value="ECO:0007669"/>
    <property type="project" value="TreeGrafter"/>
</dbReference>
<dbReference type="RefSeq" id="WP_126142754.1">
    <property type="nucleotide sequence ID" value="NZ_RXHU01000056.1"/>
</dbReference>
<evidence type="ECO:0000313" key="11">
    <source>
        <dbReference type="Proteomes" id="UP000276128"/>
    </source>
</evidence>
<organism evidence="10 11">
    <name type="scientific">Paenibacillus whitsoniae</name>
    <dbReference type="NCBI Taxonomy" id="2496558"/>
    <lineage>
        <taxon>Bacteria</taxon>
        <taxon>Bacillati</taxon>
        <taxon>Bacillota</taxon>
        <taxon>Bacilli</taxon>
        <taxon>Bacillales</taxon>
        <taxon>Paenibacillaceae</taxon>
        <taxon>Paenibacillus</taxon>
    </lineage>
</organism>
<proteinExistence type="inferred from homology"/>
<feature type="transmembrane region" description="Helical" evidence="8">
    <location>
        <begin position="417"/>
        <end position="437"/>
    </location>
</feature>
<dbReference type="InterPro" id="IPR004268">
    <property type="entry name" value="MurJ"/>
</dbReference>
<dbReference type="PANTHER" id="PTHR47019">
    <property type="entry name" value="LIPID II FLIPPASE MURJ"/>
    <property type="match status" value="1"/>
</dbReference>
<feature type="transmembrane region" description="Helical" evidence="8">
    <location>
        <begin position="489"/>
        <end position="511"/>
    </location>
</feature>
<keyword evidence="6 8" id="KW-1133">Transmembrane helix</keyword>
<evidence type="ECO:0000256" key="3">
    <source>
        <dbReference type="ARBA" id="ARBA00022692"/>
    </source>
</evidence>
<evidence type="ECO:0000256" key="1">
    <source>
        <dbReference type="ARBA" id="ARBA00004651"/>
    </source>
</evidence>
<accession>A0A3S0BTN5</accession>
<dbReference type="InterPro" id="IPR051050">
    <property type="entry name" value="Lipid_II_flippase_MurJ/MviN"/>
</dbReference>
<dbReference type="GO" id="GO:0008360">
    <property type="term" value="P:regulation of cell shape"/>
    <property type="evidence" value="ECO:0007669"/>
    <property type="project" value="UniProtKB-UniRule"/>
</dbReference>
<dbReference type="AlphaFoldDB" id="A0A3S0BTN5"/>
<keyword evidence="2 8" id="KW-1003">Cell membrane</keyword>
<dbReference type="NCBIfam" id="TIGR01695">
    <property type="entry name" value="murJ_mviN"/>
    <property type="match status" value="1"/>
</dbReference>
<keyword evidence="4 8" id="KW-0133">Cell shape</keyword>
<feature type="transmembrane region" description="Helical" evidence="8">
    <location>
        <begin position="449"/>
        <end position="469"/>
    </location>
</feature>
<comment type="similarity">
    <text evidence="8 9">Belongs to the MurJ/MviN family.</text>
</comment>
<feature type="transmembrane region" description="Helical" evidence="8">
    <location>
        <begin position="95"/>
        <end position="117"/>
    </location>
</feature>
<feature type="transmembrane region" description="Helical" evidence="8">
    <location>
        <begin position="316"/>
        <end position="338"/>
    </location>
</feature>
<dbReference type="OrthoDB" id="9804143at2"/>
<evidence type="ECO:0000313" key="10">
    <source>
        <dbReference type="EMBL" id="RTE08117.1"/>
    </source>
</evidence>
<keyword evidence="8 9" id="KW-0813">Transport</keyword>
<feature type="transmembrane region" description="Helical" evidence="8">
    <location>
        <begin position="350"/>
        <end position="370"/>
    </location>
</feature>
<gene>
    <name evidence="8 10" type="primary">murJ</name>
    <name evidence="10" type="ORF">EJQ19_18660</name>
</gene>
<keyword evidence="8 9" id="KW-0961">Cell wall biogenesis/degradation</keyword>
<dbReference type="Pfam" id="PF03023">
    <property type="entry name" value="MurJ"/>
    <property type="match status" value="1"/>
</dbReference>
<evidence type="ECO:0000256" key="7">
    <source>
        <dbReference type="ARBA" id="ARBA00023136"/>
    </source>
</evidence>
<dbReference type="CDD" id="cd13123">
    <property type="entry name" value="MATE_MurJ_like"/>
    <property type="match status" value="1"/>
</dbReference>
<evidence type="ECO:0000256" key="8">
    <source>
        <dbReference type="HAMAP-Rule" id="MF_02078"/>
    </source>
</evidence>
<evidence type="ECO:0000256" key="4">
    <source>
        <dbReference type="ARBA" id="ARBA00022960"/>
    </source>
</evidence>
<comment type="pathway">
    <text evidence="8">Cell wall biogenesis; peptidoglycan biosynthesis.</text>
</comment>
<evidence type="ECO:0000256" key="6">
    <source>
        <dbReference type="ARBA" id="ARBA00022989"/>
    </source>
</evidence>
<dbReference type="GO" id="GO:0005886">
    <property type="term" value="C:plasma membrane"/>
    <property type="evidence" value="ECO:0007669"/>
    <property type="project" value="UniProtKB-SubCell"/>
</dbReference>
<dbReference type="GO" id="GO:0015648">
    <property type="term" value="F:lipid-linked peptidoglycan transporter activity"/>
    <property type="evidence" value="ECO:0007669"/>
    <property type="project" value="UniProtKB-UniRule"/>
</dbReference>
<evidence type="ECO:0000256" key="2">
    <source>
        <dbReference type="ARBA" id="ARBA00022475"/>
    </source>
</evidence>
<feature type="transmembrane region" description="Helical" evidence="8">
    <location>
        <begin position="137"/>
        <end position="161"/>
    </location>
</feature>
<comment type="subcellular location">
    <subcellularLocation>
        <location evidence="1 8">Cell membrane</location>
        <topology evidence="1 8">Multi-pass membrane protein</topology>
    </subcellularLocation>
</comment>
<dbReference type="PRINTS" id="PR01806">
    <property type="entry name" value="VIRFACTRMVIN"/>
</dbReference>
<feature type="transmembrane region" description="Helical" evidence="8">
    <location>
        <begin position="390"/>
        <end position="411"/>
    </location>
</feature>
<feature type="transmembrane region" description="Helical" evidence="8">
    <location>
        <begin position="182"/>
        <end position="211"/>
    </location>
</feature>
<feature type="transmembrane region" description="Helical" evidence="8">
    <location>
        <begin position="12"/>
        <end position="30"/>
    </location>
</feature>
<comment type="function">
    <text evidence="8 9">Involved in peptidoglycan biosynthesis. Transports lipid-linked peptidoglycan precursors from the inner to the outer leaflet of the cytoplasmic membrane.</text>
</comment>
<dbReference type="GO" id="GO:0071555">
    <property type="term" value="P:cell wall organization"/>
    <property type="evidence" value="ECO:0007669"/>
    <property type="project" value="UniProtKB-UniRule"/>
</dbReference>
<dbReference type="GO" id="GO:0009252">
    <property type="term" value="P:peptidoglycan biosynthetic process"/>
    <property type="evidence" value="ECO:0007669"/>
    <property type="project" value="UniProtKB-UniRule"/>
</dbReference>
<dbReference type="PANTHER" id="PTHR47019:SF1">
    <property type="entry name" value="LIPID II FLIPPASE MURJ"/>
    <property type="match status" value="1"/>
</dbReference>
<dbReference type="UniPathway" id="UPA00219"/>